<keyword evidence="2" id="KW-1185">Reference proteome</keyword>
<sequence>MLIVQTAHRGRCTWVSNRIPMTKNQLRVPTLLVRTEMFVEDEEVAHAPWEEEEEEIRNWEKSRLGSDVYSNARVIKDKETLMRIINDTYNNRIIKSTSSSIIPFPDN</sequence>
<dbReference type="Proteomes" id="UP000887116">
    <property type="component" value="Unassembled WGS sequence"/>
</dbReference>
<dbReference type="EMBL" id="BMAO01032632">
    <property type="protein sequence ID" value="GFQ83567.1"/>
    <property type="molecule type" value="Genomic_DNA"/>
</dbReference>
<accession>A0A8X6HXW8</accession>
<evidence type="ECO:0000313" key="2">
    <source>
        <dbReference type="Proteomes" id="UP000887116"/>
    </source>
</evidence>
<dbReference type="AlphaFoldDB" id="A0A8X6HXW8"/>
<gene>
    <name evidence="1" type="ORF">TNCT_216431</name>
</gene>
<proteinExistence type="predicted"/>
<organism evidence="1 2">
    <name type="scientific">Trichonephila clavata</name>
    <name type="common">Joro spider</name>
    <name type="synonym">Nephila clavata</name>
    <dbReference type="NCBI Taxonomy" id="2740835"/>
    <lineage>
        <taxon>Eukaryota</taxon>
        <taxon>Metazoa</taxon>
        <taxon>Ecdysozoa</taxon>
        <taxon>Arthropoda</taxon>
        <taxon>Chelicerata</taxon>
        <taxon>Arachnida</taxon>
        <taxon>Araneae</taxon>
        <taxon>Araneomorphae</taxon>
        <taxon>Entelegynae</taxon>
        <taxon>Araneoidea</taxon>
        <taxon>Nephilidae</taxon>
        <taxon>Trichonephila</taxon>
    </lineage>
</organism>
<protein>
    <submittedName>
        <fullName evidence="1">Uncharacterized protein</fullName>
    </submittedName>
</protein>
<comment type="caution">
    <text evidence="1">The sequence shown here is derived from an EMBL/GenBank/DDBJ whole genome shotgun (WGS) entry which is preliminary data.</text>
</comment>
<name>A0A8X6HXW8_TRICU</name>
<reference evidence="1" key="1">
    <citation type="submission" date="2020-07" db="EMBL/GenBank/DDBJ databases">
        <title>Multicomponent nature underlies the extraordinary mechanical properties of spider dragline silk.</title>
        <authorList>
            <person name="Kono N."/>
            <person name="Nakamura H."/>
            <person name="Mori M."/>
            <person name="Yoshida Y."/>
            <person name="Ohtoshi R."/>
            <person name="Malay A.D."/>
            <person name="Moran D.A.P."/>
            <person name="Tomita M."/>
            <person name="Numata K."/>
            <person name="Arakawa K."/>
        </authorList>
    </citation>
    <scope>NUCLEOTIDE SEQUENCE</scope>
</reference>
<evidence type="ECO:0000313" key="1">
    <source>
        <dbReference type="EMBL" id="GFQ83567.1"/>
    </source>
</evidence>